<feature type="compositionally biased region" description="Low complexity" evidence="1">
    <location>
        <begin position="16"/>
        <end position="27"/>
    </location>
</feature>
<feature type="compositionally biased region" description="Basic residues" evidence="1">
    <location>
        <begin position="92"/>
        <end position="114"/>
    </location>
</feature>
<feature type="non-terminal residue" evidence="2">
    <location>
        <position position="1"/>
    </location>
</feature>
<gene>
    <name evidence="2" type="ORF">AVDCRST_MAG85-4299</name>
</gene>
<feature type="compositionally biased region" description="Basic residues" evidence="1">
    <location>
        <begin position="1"/>
        <end position="10"/>
    </location>
</feature>
<protein>
    <submittedName>
        <fullName evidence="2">Uncharacterized protein</fullName>
    </submittedName>
</protein>
<feature type="region of interest" description="Disordered" evidence="1">
    <location>
        <begin position="1"/>
        <end position="133"/>
    </location>
</feature>
<evidence type="ECO:0000256" key="1">
    <source>
        <dbReference type="SAM" id="MobiDB-lite"/>
    </source>
</evidence>
<accession>A0A6J4U2P7</accession>
<dbReference type="EMBL" id="CADCVT010000488">
    <property type="protein sequence ID" value="CAA9537785.1"/>
    <property type="molecule type" value="Genomic_DNA"/>
</dbReference>
<dbReference type="AlphaFoldDB" id="A0A6J4U2P7"/>
<feature type="non-terminal residue" evidence="2">
    <location>
        <position position="133"/>
    </location>
</feature>
<sequence>DRALRPHHRVPGPGVPVGVQRRAVPAPDRMAVRGPHRMGAADGRPRRHAGRQRGEGPHARQVQREPQDDRPRSPHADRHVAPPAGSRDAGGVHRRRRCAGPRGRARHGDRRRARSTTSWPTGRAVGATRARAM</sequence>
<feature type="compositionally biased region" description="Low complexity" evidence="1">
    <location>
        <begin position="121"/>
        <end position="133"/>
    </location>
</feature>
<feature type="compositionally biased region" description="Basic and acidic residues" evidence="1">
    <location>
        <begin position="52"/>
        <end position="80"/>
    </location>
</feature>
<name>A0A6J4U2P7_9ACTN</name>
<evidence type="ECO:0000313" key="2">
    <source>
        <dbReference type="EMBL" id="CAA9537785.1"/>
    </source>
</evidence>
<organism evidence="2">
    <name type="scientific">uncultured Solirubrobacteraceae bacterium</name>
    <dbReference type="NCBI Taxonomy" id="1162706"/>
    <lineage>
        <taxon>Bacteria</taxon>
        <taxon>Bacillati</taxon>
        <taxon>Actinomycetota</taxon>
        <taxon>Thermoleophilia</taxon>
        <taxon>Solirubrobacterales</taxon>
        <taxon>Solirubrobacteraceae</taxon>
        <taxon>environmental samples</taxon>
    </lineage>
</organism>
<reference evidence="2" key="1">
    <citation type="submission" date="2020-02" db="EMBL/GenBank/DDBJ databases">
        <authorList>
            <person name="Meier V. D."/>
        </authorList>
    </citation>
    <scope>NUCLEOTIDE SEQUENCE</scope>
    <source>
        <strain evidence="2">AVDCRST_MAG85</strain>
    </source>
</reference>
<proteinExistence type="predicted"/>